<evidence type="ECO:0000313" key="10">
    <source>
        <dbReference type="Proteomes" id="UP000602381"/>
    </source>
</evidence>
<accession>A0ABQ2LCR9</accession>
<evidence type="ECO:0000256" key="5">
    <source>
        <dbReference type="ARBA" id="ARBA00022692"/>
    </source>
</evidence>
<dbReference type="PANTHER" id="PTHR30269:SF32">
    <property type="entry name" value="MEMBRANE TRANSPORTER PROTEIN-RELATED"/>
    <property type="match status" value="1"/>
</dbReference>
<comment type="caution">
    <text evidence="9">The sequence shown here is derived from an EMBL/GenBank/DDBJ whole genome shotgun (WGS) entry which is preliminary data.</text>
</comment>
<dbReference type="InterPro" id="IPR052017">
    <property type="entry name" value="TSUP"/>
</dbReference>
<keyword evidence="5 8" id="KW-0812">Transmembrane</keyword>
<keyword evidence="3" id="KW-0813">Transport</keyword>
<gene>
    <name evidence="9" type="ORF">GCM10007972_12390</name>
</gene>
<organism evidence="9 10">
    <name type="scientific">Iodidimonas muriae</name>
    <dbReference type="NCBI Taxonomy" id="261467"/>
    <lineage>
        <taxon>Bacteria</taxon>
        <taxon>Pseudomonadati</taxon>
        <taxon>Pseudomonadota</taxon>
        <taxon>Alphaproteobacteria</taxon>
        <taxon>Iodidimonadales</taxon>
        <taxon>Iodidimonadaceae</taxon>
        <taxon>Iodidimonas</taxon>
    </lineage>
</organism>
<feature type="transmembrane region" description="Helical" evidence="8">
    <location>
        <begin position="227"/>
        <end position="248"/>
    </location>
</feature>
<protein>
    <recommendedName>
        <fullName evidence="8">Probable membrane transporter protein</fullName>
    </recommendedName>
</protein>
<evidence type="ECO:0000256" key="2">
    <source>
        <dbReference type="ARBA" id="ARBA00009142"/>
    </source>
</evidence>
<evidence type="ECO:0000256" key="7">
    <source>
        <dbReference type="ARBA" id="ARBA00023136"/>
    </source>
</evidence>
<evidence type="ECO:0000256" key="6">
    <source>
        <dbReference type="ARBA" id="ARBA00022989"/>
    </source>
</evidence>
<comment type="similarity">
    <text evidence="2 8">Belongs to the 4-toluene sulfonate uptake permease (TSUP) (TC 2.A.102) family.</text>
</comment>
<dbReference type="PANTHER" id="PTHR30269">
    <property type="entry name" value="TRANSMEMBRANE PROTEIN YFCA"/>
    <property type="match status" value="1"/>
</dbReference>
<name>A0ABQ2LCR9_9PROT</name>
<feature type="transmembrane region" description="Helical" evidence="8">
    <location>
        <begin position="99"/>
        <end position="117"/>
    </location>
</feature>
<evidence type="ECO:0000256" key="8">
    <source>
        <dbReference type="RuleBase" id="RU363041"/>
    </source>
</evidence>
<evidence type="ECO:0000256" key="4">
    <source>
        <dbReference type="ARBA" id="ARBA00022475"/>
    </source>
</evidence>
<keyword evidence="4 8" id="KW-1003">Cell membrane</keyword>
<keyword evidence="10" id="KW-1185">Reference proteome</keyword>
<keyword evidence="6 8" id="KW-1133">Transmembrane helix</keyword>
<evidence type="ECO:0000313" key="9">
    <source>
        <dbReference type="EMBL" id="GGO10081.1"/>
    </source>
</evidence>
<sequence>MTDPLFLLMVVLSLSLGSIAKGVTGIGLPLLAVPLLSAIVGVEHAVVIMVIPSVASNGWLIWVHRHHAPPARALGPFLFFGMIGGVVGTWLLAVTNDLTLTRILATWLGLYLVLTFTQPDFRLRGAEKLAPFFGFASGTMQGATGISAPIITPFLHGIGLDQRAFIFSMSLSFTAFSIMQTSAMVVQGLFTAGRLVEGLVALIPVMLSLQFGVKLSRLISANTFRRFLLFIFVLMEMRLIWASISSWFTL</sequence>
<feature type="transmembrane region" description="Helical" evidence="8">
    <location>
        <begin position="44"/>
        <end position="62"/>
    </location>
</feature>
<feature type="transmembrane region" description="Helical" evidence="8">
    <location>
        <begin position="74"/>
        <end position="93"/>
    </location>
</feature>
<dbReference type="RefSeq" id="WP_150004898.1">
    <property type="nucleotide sequence ID" value="NZ_BMOV01000003.1"/>
</dbReference>
<dbReference type="EMBL" id="BMOV01000003">
    <property type="protein sequence ID" value="GGO10081.1"/>
    <property type="molecule type" value="Genomic_DNA"/>
</dbReference>
<evidence type="ECO:0000256" key="3">
    <source>
        <dbReference type="ARBA" id="ARBA00022448"/>
    </source>
</evidence>
<reference evidence="10" key="1">
    <citation type="journal article" date="2019" name="Int. J. Syst. Evol. Microbiol.">
        <title>The Global Catalogue of Microorganisms (GCM) 10K type strain sequencing project: providing services to taxonomists for standard genome sequencing and annotation.</title>
        <authorList>
            <consortium name="The Broad Institute Genomics Platform"/>
            <consortium name="The Broad Institute Genome Sequencing Center for Infectious Disease"/>
            <person name="Wu L."/>
            <person name="Ma J."/>
        </authorList>
    </citation>
    <scope>NUCLEOTIDE SEQUENCE [LARGE SCALE GENOMIC DNA]</scope>
    <source>
        <strain evidence="10">JCM 17843</strain>
    </source>
</reference>
<dbReference type="InterPro" id="IPR002781">
    <property type="entry name" value="TM_pro_TauE-like"/>
</dbReference>
<evidence type="ECO:0000256" key="1">
    <source>
        <dbReference type="ARBA" id="ARBA00004651"/>
    </source>
</evidence>
<dbReference type="Proteomes" id="UP000602381">
    <property type="component" value="Unassembled WGS sequence"/>
</dbReference>
<dbReference type="Pfam" id="PF01925">
    <property type="entry name" value="TauE"/>
    <property type="match status" value="1"/>
</dbReference>
<keyword evidence="7 8" id="KW-0472">Membrane</keyword>
<proteinExistence type="inferred from homology"/>
<comment type="subcellular location">
    <subcellularLocation>
        <location evidence="1 8">Cell membrane</location>
        <topology evidence="1 8">Multi-pass membrane protein</topology>
    </subcellularLocation>
</comment>
<feature type="transmembrane region" description="Helical" evidence="8">
    <location>
        <begin position="164"/>
        <end position="186"/>
    </location>
</feature>